<proteinExistence type="predicted"/>
<reference evidence="2" key="1">
    <citation type="submission" date="2020-04" db="EMBL/GenBank/DDBJ databases">
        <authorList>
            <person name="Zhang T."/>
        </authorList>
    </citation>
    <scope>NUCLEOTIDE SEQUENCE</scope>
    <source>
        <strain evidence="2">HKST-UBA10</strain>
    </source>
</reference>
<name>A0A955L439_9BACT</name>
<accession>A0A955L439</accession>
<dbReference type="AlphaFoldDB" id="A0A955L439"/>
<dbReference type="Proteomes" id="UP000782843">
    <property type="component" value="Unassembled WGS sequence"/>
</dbReference>
<evidence type="ECO:0000313" key="3">
    <source>
        <dbReference type="Proteomes" id="UP000782843"/>
    </source>
</evidence>
<sequence>FADKHKLNFPLLIDDNAEVCKLYGVLKEKSMFGRKYMGIVRTTFLIDPDGKIVKKWDKVKVLGHNEEVLDELRKHAKVSMQ</sequence>
<reference evidence="2" key="2">
    <citation type="journal article" date="2021" name="Microbiome">
        <title>Successional dynamics and alternative stable states in a saline activated sludge microbial community over 9 years.</title>
        <authorList>
            <person name="Wang Y."/>
            <person name="Ye J."/>
            <person name="Ju F."/>
            <person name="Liu L."/>
            <person name="Boyd J.A."/>
            <person name="Deng Y."/>
            <person name="Parks D.H."/>
            <person name="Jiang X."/>
            <person name="Yin X."/>
            <person name="Woodcroft B.J."/>
            <person name="Tyson G.W."/>
            <person name="Hugenholtz P."/>
            <person name="Polz M.F."/>
            <person name="Zhang T."/>
        </authorList>
    </citation>
    <scope>NUCLEOTIDE SEQUENCE</scope>
    <source>
        <strain evidence="2">HKST-UBA10</strain>
    </source>
</reference>
<dbReference type="SUPFAM" id="SSF52833">
    <property type="entry name" value="Thioredoxin-like"/>
    <property type="match status" value="1"/>
</dbReference>
<organism evidence="2 3">
    <name type="scientific">Candidatus Dojkabacteria bacterium</name>
    <dbReference type="NCBI Taxonomy" id="2099670"/>
    <lineage>
        <taxon>Bacteria</taxon>
        <taxon>Candidatus Dojkabacteria</taxon>
    </lineage>
</organism>
<protein>
    <submittedName>
        <fullName evidence="2">Redoxin domain-containing protein</fullName>
    </submittedName>
</protein>
<dbReference type="InterPro" id="IPR036249">
    <property type="entry name" value="Thioredoxin-like_sf"/>
</dbReference>
<evidence type="ECO:0000259" key="1">
    <source>
        <dbReference type="Pfam" id="PF00578"/>
    </source>
</evidence>
<comment type="caution">
    <text evidence="2">The sequence shown here is derived from an EMBL/GenBank/DDBJ whole genome shotgun (WGS) entry which is preliminary data.</text>
</comment>
<feature type="domain" description="Alkyl hydroperoxide reductase subunit C/ Thiol specific antioxidant" evidence="1">
    <location>
        <begin position="1"/>
        <end position="54"/>
    </location>
</feature>
<dbReference type="GO" id="GO:0016491">
    <property type="term" value="F:oxidoreductase activity"/>
    <property type="evidence" value="ECO:0007669"/>
    <property type="project" value="InterPro"/>
</dbReference>
<evidence type="ECO:0000313" key="2">
    <source>
        <dbReference type="EMBL" id="MCA9382478.1"/>
    </source>
</evidence>
<gene>
    <name evidence="2" type="ORF">KC660_03670</name>
</gene>
<dbReference type="Pfam" id="PF00578">
    <property type="entry name" value="AhpC-TSA"/>
    <property type="match status" value="1"/>
</dbReference>
<dbReference type="EMBL" id="JAGQLG010000145">
    <property type="protein sequence ID" value="MCA9382478.1"/>
    <property type="molecule type" value="Genomic_DNA"/>
</dbReference>
<feature type="non-terminal residue" evidence="2">
    <location>
        <position position="1"/>
    </location>
</feature>
<dbReference type="Gene3D" id="3.40.30.10">
    <property type="entry name" value="Glutaredoxin"/>
    <property type="match status" value="1"/>
</dbReference>
<dbReference type="InterPro" id="IPR000866">
    <property type="entry name" value="AhpC/TSA"/>
</dbReference>
<dbReference type="GO" id="GO:0016209">
    <property type="term" value="F:antioxidant activity"/>
    <property type="evidence" value="ECO:0007669"/>
    <property type="project" value="InterPro"/>
</dbReference>
<dbReference type="CDD" id="cd03017">
    <property type="entry name" value="PRX_BCP"/>
    <property type="match status" value="1"/>
</dbReference>